<dbReference type="Pfam" id="PF21274">
    <property type="entry name" value="Rng_hyd_C"/>
    <property type="match status" value="1"/>
</dbReference>
<dbReference type="RefSeq" id="WP_324609759.1">
    <property type="nucleotide sequence ID" value="NZ_JBHVLE010000006.1"/>
</dbReference>
<dbReference type="PRINTS" id="PR00420">
    <property type="entry name" value="RNGMNOXGNASE"/>
</dbReference>
<dbReference type="InterPro" id="IPR036188">
    <property type="entry name" value="FAD/NAD-bd_sf"/>
</dbReference>
<keyword evidence="2" id="KW-0285">Flavoprotein</keyword>
<name>A0ABW7EA42_STRRO</name>
<evidence type="ECO:0000256" key="1">
    <source>
        <dbReference type="ARBA" id="ARBA00001974"/>
    </source>
</evidence>
<dbReference type="PANTHER" id="PTHR43004:SF19">
    <property type="entry name" value="BINDING MONOOXYGENASE, PUTATIVE (JCVI)-RELATED"/>
    <property type="match status" value="1"/>
</dbReference>
<dbReference type="InterPro" id="IPR050641">
    <property type="entry name" value="RIFMO-like"/>
</dbReference>
<dbReference type="GO" id="GO:0004497">
    <property type="term" value="F:monooxygenase activity"/>
    <property type="evidence" value="ECO:0007669"/>
    <property type="project" value="UniProtKB-KW"/>
</dbReference>
<keyword evidence="7" id="KW-1185">Reference proteome</keyword>
<dbReference type="Gene3D" id="3.50.50.60">
    <property type="entry name" value="FAD/NAD(P)-binding domain"/>
    <property type="match status" value="1"/>
</dbReference>
<evidence type="ECO:0000313" key="7">
    <source>
        <dbReference type="Proteomes" id="UP001605990"/>
    </source>
</evidence>
<dbReference type="Gene3D" id="3.40.30.120">
    <property type="match status" value="1"/>
</dbReference>
<keyword evidence="6" id="KW-0503">Monooxygenase</keyword>
<keyword evidence="6" id="KW-0560">Oxidoreductase</keyword>
<gene>
    <name evidence="5" type="ORF">ACGU38_01035</name>
    <name evidence="6" type="ORF">ACGU38_31225</name>
</gene>
<feature type="domain" description="FAD-binding" evidence="4">
    <location>
        <begin position="18"/>
        <end position="366"/>
    </location>
</feature>
<keyword evidence="3" id="KW-0274">FAD</keyword>
<evidence type="ECO:0000313" key="6">
    <source>
        <dbReference type="EMBL" id="MFG6299811.1"/>
    </source>
</evidence>
<sequence>MGAGRHHMVAYRGRDMTADLLVVGAGPTGLSLALQAHHHGARVRVVERRPEMSRPSRALILHPRTLEVLRPLGVTNALLGRADTAPRVNLHLGTHVMDTTLADLALPDTAFPHLSLIRQTDVETVLTRALEGRGVSVERGTELLAAEDQGNHARAFLRSSHGAETIRCTFVVGCDGPDSAVRDCADIGWRGRPYAEEVVLADLDVGGIPPGAGAQAFAGRQGLLFLFPLGEQATWRLLATRASAGHTVGSVGQPGAVVPEAELHRLLSDAGTNARIERLAWSARVPLRCGIARRFRRGRLFVAGDAAHNYSPATGQGMNAGIQDAVNLGWKLAFAASNSANRPTSGFDADVLLDSYDEERRAAARRRLLLTHTSFWAEASTDRLASWLRAVAAPWAAPVLPALLGRRRLVAEAVRLISQLRVHYRRSALSVEGTPPLRGAPRPGDRLPDAVVSTGGSSEELHDLLARPGVHLLLQRDALPPADARAADRVTVLRLSNSPGRGLVAVRPDGHVGFRCGAADPAGLAGWLSLIGAAPSPPPVRP</sequence>
<proteinExistence type="predicted"/>
<evidence type="ECO:0000256" key="2">
    <source>
        <dbReference type="ARBA" id="ARBA00022630"/>
    </source>
</evidence>
<dbReference type="Gene3D" id="3.30.70.2450">
    <property type="match status" value="1"/>
</dbReference>
<dbReference type="InterPro" id="IPR002938">
    <property type="entry name" value="FAD-bd"/>
</dbReference>
<dbReference type="PANTHER" id="PTHR43004">
    <property type="entry name" value="TRK SYSTEM POTASSIUM UPTAKE PROTEIN"/>
    <property type="match status" value="1"/>
</dbReference>
<dbReference type="EMBL" id="JBIENY010000454">
    <property type="protein sequence ID" value="MFG6299811.1"/>
    <property type="molecule type" value="Genomic_DNA"/>
</dbReference>
<reference evidence="6 7" key="1">
    <citation type="submission" date="2024-10" db="EMBL/GenBank/DDBJ databases">
        <title>Draft genome assembly of a novel steroid transforming actinomycete isolated from African clawed frog Xenopus laevis.</title>
        <authorList>
            <person name="Bragin E."/>
            <person name="Kollerov V."/>
            <person name="Donova M.V."/>
        </authorList>
    </citation>
    <scope>NUCLEOTIDE SEQUENCE [LARGE SCALE GENOMIC DNA]</scope>
    <source>
        <strain evidence="6 7">MTOC-St3</strain>
    </source>
</reference>
<protein>
    <submittedName>
        <fullName evidence="6">FAD-dependent monooxygenase</fullName>
    </submittedName>
</protein>
<dbReference type="Pfam" id="PF01494">
    <property type="entry name" value="FAD_binding_3"/>
    <property type="match status" value="1"/>
</dbReference>
<organism evidence="6 7">
    <name type="scientific">Streptomyces rochei</name>
    <name type="common">Streptomyces parvullus</name>
    <dbReference type="NCBI Taxonomy" id="1928"/>
    <lineage>
        <taxon>Bacteria</taxon>
        <taxon>Bacillati</taxon>
        <taxon>Actinomycetota</taxon>
        <taxon>Actinomycetes</taxon>
        <taxon>Kitasatosporales</taxon>
        <taxon>Streptomycetaceae</taxon>
        <taxon>Streptomyces</taxon>
        <taxon>Streptomyces rochei group</taxon>
    </lineage>
</organism>
<dbReference type="EMBL" id="JBIENY010000011">
    <property type="protein sequence ID" value="MFG6293944.1"/>
    <property type="molecule type" value="Genomic_DNA"/>
</dbReference>
<evidence type="ECO:0000256" key="3">
    <source>
        <dbReference type="ARBA" id="ARBA00022827"/>
    </source>
</evidence>
<evidence type="ECO:0000313" key="5">
    <source>
        <dbReference type="EMBL" id="MFG6293944.1"/>
    </source>
</evidence>
<comment type="cofactor">
    <cofactor evidence="1">
        <name>FAD</name>
        <dbReference type="ChEBI" id="CHEBI:57692"/>
    </cofactor>
</comment>
<dbReference type="Proteomes" id="UP001605990">
    <property type="component" value="Unassembled WGS sequence"/>
</dbReference>
<accession>A0ABW7EA42</accession>
<dbReference type="SUPFAM" id="SSF51905">
    <property type="entry name" value="FAD/NAD(P)-binding domain"/>
    <property type="match status" value="1"/>
</dbReference>
<evidence type="ECO:0000259" key="4">
    <source>
        <dbReference type="Pfam" id="PF01494"/>
    </source>
</evidence>
<comment type="caution">
    <text evidence="6">The sequence shown here is derived from an EMBL/GenBank/DDBJ whole genome shotgun (WGS) entry which is preliminary data.</text>
</comment>